<dbReference type="FunFam" id="1.20.1250.20:FF:000078">
    <property type="entry name" value="MFS maltose transporter, putative"/>
    <property type="match status" value="1"/>
</dbReference>
<feature type="compositionally biased region" description="Basic and acidic residues" evidence="7">
    <location>
        <begin position="41"/>
        <end position="51"/>
    </location>
</feature>
<dbReference type="AlphaFoldDB" id="A0A0D1Y8I5"/>
<feature type="region of interest" description="Disordered" evidence="7">
    <location>
        <begin position="1"/>
        <end position="90"/>
    </location>
</feature>
<dbReference type="PANTHER" id="PTHR48022">
    <property type="entry name" value="PLASTIDIC GLUCOSE TRANSPORTER 4"/>
    <property type="match status" value="1"/>
</dbReference>
<evidence type="ECO:0000256" key="6">
    <source>
        <dbReference type="ARBA" id="ARBA00023136"/>
    </source>
</evidence>
<feature type="compositionally biased region" description="Polar residues" evidence="7">
    <location>
        <begin position="614"/>
        <end position="633"/>
    </location>
</feature>
<dbReference type="SUPFAM" id="SSF103473">
    <property type="entry name" value="MFS general substrate transporter"/>
    <property type="match status" value="1"/>
</dbReference>
<feature type="compositionally biased region" description="Basic and acidic residues" evidence="7">
    <location>
        <begin position="75"/>
        <end position="89"/>
    </location>
</feature>
<feature type="transmembrane region" description="Helical" evidence="8">
    <location>
        <begin position="251"/>
        <end position="271"/>
    </location>
</feature>
<protein>
    <recommendedName>
        <fullName evidence="9">Major facilitator superfamily (MFS) profile domain-containing protein</fullName>
    </recommendedName>
</protein>
<dbReference type="PROSITE" id="PS00217">
    <property type="entry name" value="SUGAR_TRANSPORT_2"/>
    <property type="match status" value="1"/>
</dbReference>
<keyword evidence="4 8" id="KW-0812">Transmembrane</keyword>
<evidence type="ECO:0000256" key="3">
    <source>
        <dbReference type="ARBA" id="ARBA00022448"/>
    </source>
</evidence>
<feature type="domain" description="Major facilitator superfamily (MFS) profile" evidence="9">
    <location>
        <begin position="108"/>
        <end position="577"/>
    </location>
</feature>
<evidence type="ECO:0000256" key="7">
    <source>
        <dbReference type="SAM" id="MobiDB-lite"/>
    </source>
</evidence>
<keyword evidence="3" id="KW-0813">Transport</keyword>
<feature type="compositionally biased region" description="Basic and acidic residues" evidence="7">
    <location>
        <begin position="1"/>
        <end position="13"/>
    </location>
</feature>
<dbReference type="GO" id="GO:0016020">
    <property type="term" value="C:membrane"/>
    <property type="evidence" value="ECO:0007669"/>
    <property type="project" value="UniProtKB-SubCell"/>
</dbReference>
<feature type="transmembrane region" description="Helical" evidence="8">
    <location>
        <begin position="101"/>
        <end position="121"/>
    </location>
</feature>
<keyword evidence="6 8" id="KW-0472">Membrane</keyword>
<feature type="transmembrane region" description="Helical" evidence="8">
    <location>
        <begin position="158"/>
        <end position="178"/>
    </location>
</feature>
<feature type="transmembrane region" description="Helical" evidence="8">
    <location>
        <begin position="526"/>
        <end position="543"/>
    </location>
</feature>
<evidence type="ECO:0000256" key="1">
    <source>
        <dbReference type="ARBA" id="ARBA00004141"/>
    </source>
</evidence>
<dbReference type="HOGENOM" id="CLU_001265_11_5_1"/>
<gene>
    <name evidence="10" type="ORF">PV11_06783</name>
</gene>
<feature type="transmembrane region" description="Helical" evidence="8">
    <location>
        <begin position="555"/>
        <end position="571"/>
    </location>
</feature>
<accession>A0A0D1Y8I5</accession>
<evidence type="ECO:0000313" key="11">
    <source>
        <dbReference type="Proteomes" id="UP000053599"/>
    </source>
</evidence>
<dbReference type="OrthoDB" id="6612291at2759"/>
<dbReference type="InterPro" id="IPR005829">
    <property type="entry name" value="Sugar_transporter_CS"/>
</dbReference>
<feature type="transmembrane region" description="Helical" evidence="8">
    <location>
        <begin position="190"/>
        <end position="208"/>
    </location>
</feature>
<evidence type="ECO:0000256" key="4">
    <source>
        <dbReference type="ARBA" id="ARBA00022692"/>
    </source>
</evidence>
<dbReference type="Pfam" id="PF00083">
    <property type="entry name" value="Sugar_tr"/>
    <property type="match status" value="1"/>
</dbReference>
<evidence type="ECO:0000256" key="2">
    <source>
        <dbReference type="ARBA" id="ARBA00010992"/>
    </source>
</evidence>
<feature type="transmembrane region" description="Helical" evidence="8">
    <location>
        <begin position="423"/>
        <end position="444"/>
    </location>
</feature>
<dbReference type="PANTHER" id="PTHR48022:SF83">
    <property type="entry name" value="MAJOR FACILITATOR SUPERFAMILY (MFS) PROFILE DOMAIN-CONTAINING PROTEIN"/>
    <property type="match status" value="1"/>
</dbReference>
<evidence type="ECO:0000313" key="10">
    <source>
        <dbReference type="EMBL" id="KIV79212.1"/>
    </source>
</evidence>
<name>A0A0D1Y8I5_9EURO</name>
<keyword evidence="5 8" id="KW-1133">Transmembrane helix</keyword>
<comment type="similarity">
    <text evidence="2">Belongs to the major facilitator superfamily. Sugar transporter (TC 2.A.1.1) family.</text>
</comment>
<evidence type="ECO:0000259" key="9">
    <source>
        <dbReference type="PROSITE" id="PS50850"/>
    </source>
</evidence>
<dbReference type="EMBL" id="KN846953">
    <property type="protein sequence ID" value="KIV79212.1"/>
    <property type="molecule type" value="Genomic_DNA"/>
</dbReference>
<dbReference type="GO" id="GO:0005351">
    <property type="term" value="F:carbohydrate:proton symporter activity"/>
    <property type="evidence" value="ECO:0007669"/>
    <property type="project" value="TreeGrafter"/>
</dbReference>
<dbReference type="Proteomes" id="UP000053599">
    <property type="component" value="Unassembled WGS sequence"/>
</dbReference>
<dbReference type="InterPro" id="IPR005828">
    <property type="entry name" value="MFS_sugar_transport-like"/>
</dbReference>
<feature type="region of interest" description="Disordered" evidence="7">
    <location>
        <begin position="606"/>
        <end position="664"/>
    </location>
</feature>
<organism evidence="10 11">
    <name type="scientific">Exophiala sideris</name>
    <dbReference type="NCBI Taxonomy" id="1016849"/>
    <lineage>
        <taxon>Eukaryota</taxon>
        <taxon>Fungi</taxon>
        <taxon>Dikarya</taxon>
        <taxon>Ascomycota</taxon>
        <taxon>Pezizomycotina</taxon>
        <taxon>Eurotiomycetes</taxon>
        <taxon>Chaetothyriomycetidae</taxon>
        <taxon>Chaetothyriales</taxon>
        <taxon>Herpotrichiellaceae</taxon>
        <taxon>Exophiala</taxon>
    </lineage>
</organism>
<reference evidence="10 11" key="1">
    <citation type="submission" date="2015-01" db="EMBL/GenBank/DDBJ databases">
        <title>The Genome Sequence of Exophiala sideris CBS121828.</title>
        <authorList>
            <consortium name="The Broad Institute Genomics Platform"/>
            <person name="Cuomo C."/>
            <person name="de Hoog S."/>
            <person name="Gorbushina A."/>
            <person name="Stielow B."/>
            <person name="Teixiera M."/>
            <person name="Abouelleil A."/>
            <person name="Chapman S.B."/>
            <person name="Priest M."/>
            <person name="Young S.K."/>
            <person name="Wortman J."/>
            <person name="Nusbaum C."/>
            <person name="Birren B."/>
        </authorList>
    </citation>
    <scope>NUCLEOTIDE SEQUENCE [LARGE SCALE GENOMIC DNA]</scope>
    <source>
        <strain evidence="10 11">CBS 121828</strain>
    </source>
</reference>
<dbReference type="NCBIfam" id="TIGR00879">
    <property type="entry name" value="SP"/>
    <property type="match status" value="1"/>
</dbReference>
<dbReference type="PROSITE" id="PS50850">
    <property type="entry name" value="MFS"/>
    <property type="match status" value="1"/>
</dbReference>
<evidence type="ECO:0000256" key="8">
    <source>
        <dbReference type="SAM" id="Phobius"/>
    </source>
</evidence>
<sequence>MDYHNSSRSRPDSASRTSYGEGHPLAELPLLAGDGEIVGDGDDRHSDHDGNDYPSPSAGEDGDAFTHPKPKWRHEKSTTRNPSDHRPGHEPQMTVREAMRAYPMAIFWCLAVSMCIIMEGYDTILIGNFFAFPQFQRKYGSFVGITDQTRSGYQVSPFWMAMVGNASGIGAFFGTLLTGHLVSIFGQKRVLIGALVLLSLFIFITFFAPNIGVLFAGQILCGLPWGVFATTAPAYSSEVLPTELRVFGTSWTNMCFIIGQLISAGVLRACLEREDQWAYRIPFSVQWIWPAVLVPVLCFAPESPWHLVRVGRLEEAEVSLRKLRRGTSSSTTSSIRSSSASAKVDGPNVPTVKQALAAITHTNALEEDLSVGTSYYDCFRGFELRRTEIACVCFAGQVLSGASFAYNASYFFEQVGLAAETTYSLNLGGTGLAFVGTLVNWFCLMPYFGRRKIYVAGMLAMAGELFLIGILNIFSTTIPFVATVQAGLTLVWTFTFQLSVGQLGWALPAEVGSTRLRQKTVCLARNAYYICSVVAGVLQPYFMNPEALNLRGYTGFVWGTTALVTCFWAYFRLPETRGRSYEELDVLFARRVDARKFADTNVDDFESSRAQRRPNGTSTSVFADSIEMESTNARQRHSEESAGPSGERQSVEDDMAGLLAKEAD</sequence>
<dbReference type="InterPro" id="IPR020846">
    <property type="entry name" value="MFS_dom"/>
</dbReference>
<feature type="transmembrane region" description="Helical" evidence="8">
    <location>
        <begin position="389"/>
        <end position="411"/>
    </location>
</feature>
<feature type="transmembrane region" description="Helical" evidence="8">
    <location>
        <begin position="453"/>
        <end position="474"/>
    </location>
</feature>
<feature type="transmembrane region" description="Helical" evidence="8">
    <location>
        <begin position="480"/>
        <end position="505"/>
    </location>
</feature>
<evidence type="ECO:0000256" key="5">
    <source>
        <dbReference type="ARBA" id="ARBA00022989"/>
    </source>
</evidence>
<proteinExistence type="inferred from homology"/>
<comment type="subcellular location">
    <subcellularLocation>
        <location evidence="1">Membrane</location>
        <topology evidence="1">Multi-pass membrane protein</topology>
    </subcellularLocation>
</comment>
<dbReference type="InterPro" id="IPR036259">
    <property type="entry name" value="MFS_trans_sf"/>
</dbReference>
<dbReference type="Gene3D" id="1.20.1250.20">
    <property type="entry name" value="MFS general substrate transporter like domains"/>
    <property type="match status" value="1"/>
</dbReference>
<dbReference type="InterPro" id="IPR003663">
    <property type="entry name" value="Sugar/inositol_transpt"/>
</dbReference>
<dbReference type="InterPro" id="IPR050360">
    <property type="entry name" value="MFS_Sugar_Transporters"/>
</dbReference>